<dbReference type="AlphaFoldDB" id="A0A5B8XRI1"/>
<proteinExistence type="predicted"/>
<reference evidence="1 2" key="1">
    <citation type="submission" date="2019-08" db="EMBL/GenBank/DDBJ databases">
        <authorList>
            <person name="Liang Q."/>
        </authorList>
    </citation>
    <scope>NUCLEOTIDE SEQUENCE [LARGE SCALE GENOMIC DNA]</scope>
    <source>
        <strain evidence="1 2">V1718</strain>
    </source>
</reference>
<organism evidence="1 2">
    <name type="scientific">Microvenator marinus</name>
    <dbReference type="NCBI Taxonomy" id="2600177"/>
    <lineage>
        <taxon>Bacteria</taxon>
        <taxon>Deltaproteobacteria</taxon>
        <taxon>Bradymonadales</taxon>
        <taxon>Microvenatoraceae</taxon>
        <taxon>Microvenator</taxon>
    </lineage>
</organism>
<dbReference type="RefSeq" id="WP_146960530.1">
    <property type="nucleotide sequence ID" value="NZ_CP042467.1"/>
</dbReference>
<evidence type="ECO:0000313" key="1">
    <source>
        <dbReference type="EMBL" id="QED28260.1"/>
    </source>
</evidence>
<dbReference type="EMBL" id="CP042467">
    <property type="protein sequence ID" value="QED28260.1"/>
    <property type="molecule type" value="Genomic_DNA"/>
</dbReference>
<dbReference type="KEGG" id="bbae:FRD01_13675"/>
<name>A0A5B8XRI1_9DELT</name>
<evidence type="ECO:0000313" key="2">
    <source>
        <dbReference type="Proteomes" id="UP000321595"/>
    </source>
</evidence>
<protein>
    <submittedName>
        <fullName evidence="1">Uncharacterized protein</fullName>
    </submittedName>
</protein>
<accession>A0A5B8XRI1</accession>
<gene>
    <name evidence="1" type="ORF">FRD01_13675</name>
</gene>
<keyword evidence="2" id="KW-1185">Reference proteome</keyword>
<dbReference type="Proteomes" id="UP000321595">
    <property type="component" value="Chromosome"/>
</dbReference>
<sequence length="72" mass="8190">MNTRKQLLTRAMAVHLETLAQAEKFGVDASSYDVTKLLHTSESGKTLVLIEATERLSRKIAQRRRYISNSKK</sequence>